<dbReference type="PANTHER" id="PTHR13136:SF16">
    <property type="entry name" value="KAT8 REGULATORY NSL COMPLEX SUBUNIT 3"/>
    <property type="match status" value="1"/>
</dbReference>
<dbReference type="GO" id="GO:0045944">
    <property type="term" value="P:positive regulation of transcription by RNA polymerase II"/>
    <property type="evidence" value="ECO:0007669"/>
    <property type="project" value="TreeGrafter"/>
</dbReference>
<gene>
    <name evidence="2" type="ORF">LSAA_10424</name>
</gene>
<dbReference type="InterPro" id="IPR056519">
    <property type="entry name" value="KANSL3_1st"/>
</dbReference>
<organism evidence="2 3">
    <name type="scientific">Lepeophtheirus salmonis</name>
    <name type="common">Salmon louse</name>
    <name type="synonym">Caligus salmonis</name>
    <dbReference type="NCBI Taxonomy" id="72036"/>
    <lineage>
        <taxon>Eukaryota</taxon>
        <taxon>Metazoa</taxon>
        <taxon>Ecdysozoa</taxon>
        <taxon>Arthropoda</taxon>
        <taxon>Crustacea</taxon>
        <taxon>Multicrustacea</taxon>
        <taxon>Hexanauplia</taxon>
        <taxon>Copepoda</taxon>
        <taxon>Siphonostomatoida</taxon>
        <taxon>Caligidae</taxon>
        <taxon>Lepeophtheirus</taxon>
    </lineage>
</organism>
<dbReference type="Pfam" id="PF23154">
    <property type="entry name" value="KANSL3_1st"/>
    <property type="match status" value="1"/>
</dbReference>
<name>A0A7R8D2J3_LEPSM</name>
<dbReference type="OrthoDB" id="6415022at2759"/>
<dbReference type="GO" id="GO:0044545">
    <property type="term" value="C:NSL complex"/>
    <property type="evidence" value="ECO:0007669"/>
    <property type="project" value="TreeGrafter"/>
</dbReference>
<protein>
    <submittedName>
        <fullName evidence="2">KANSL3</fullName>
    </submittedName>
</protein>
<reference evidence="2" key="1">
    <citation type="submission" date="2021-02" db="EMBL/GenBank/DDBJ databases">
        <authorList>
            <person name="Bekaert M."/>
        </authorList>
    </citation>
    <scope>NUCLEOTIDE SEQUENCE</scope>
    <source>
        <strain evidence="2">IoA-00</strain>
    </source>
</reference>
<dbReference type="InterPro" id="IPR026555">
    <property type="entry name" value="NSL3/Tex30"/>
</dbReference>
<feature type="domain" description="KANSL3 helical" evidence="1">
    <location>
        <begin position="170"/>
        <end position="269"/>
    </location>
</feature>
<evidence type="ECO:0000313" key="3">
    <source>
        <dbReference type="Proteomes" id="UP000675881"/>
    </source>
</evidence>
<sequence length="451" mass="52389">MDSFEVCPSLNNKERRKKDEEMINVMSEVEDHENEDLSSRYIHLVSREERIHGNFSDDHGYSKPFNWRPDHPLSRPTKTLFIPRVIRQCNKTQNPRFRYLKRNYEDDEIDVVNTDVEKNAFLPGKYDYDKAIKFMKEPERFVSFANTQFCVLPDKEDMEWDEASIPKDNWTSAQTRLFNKAFKILNADRLSHLATEGVLNEPVLRRLSADKTSKRFRLILSEILWDSKLTRWLHETFCEHLPRHHIATYLEVLQSLRAKMPTLVDKMTSGKLPMDISTQLAKEGLQLLIKRPWDPVVTSLGEENIKKLPNNPLLILICKESWTLRSKRWALMLSHLGKLVVLDYSSEDSKKMTVSAYLHHMITQTIAKIRDRFGCLSSCCHGKCSCNFGQNSLLCRSDDIEDMREKMKAETGLIIVGEADDALRVSKIKKCLEGITQSMGSTHDTLIFSFK</sequence>
<accession>A0A7R8D2J3</accession>
<dbReference type="AlphaFoldDB" id="A0A7R8D2J3"/>
<evidence type="ECO:0000313" key="2">
    <source>
        <dbReference type="EMBL" id="CAF2957452.1"/>
    </source>
</evidence>
<dbReference type="EMBL" id="HG994584">
    <property type="protein sequence ID" value="CAF2957452.1"/>
    <property type="molecule type" value="Genomic_DNA"/>
</dbReference>
<keyword evidence="3" id="KW-1185">Reference proteome</keyword>
<proteinExistence type="predicted"/>
<dbReference type="Proteomes" id="UP000675881">
    <property type="component" value="Chromosome 5"/>
</dbReference>
<dbReference type="PANTHER" id="PTHR13136">
    <property type="entry name" value="TESTIS DEVELOPMENT PROTEIN PRTD"/>
    <property type="match status" value="1"/>
</dbReference>
<evidence type="ECO:0000259" key="1">
    <source>
        <dbReference type="Pfam" id="PF23154"/>
    </source>
</evidence>